<dbReference type="Gene3D" id="1.10.10.10">
    <property type="entry name" value="Winged helix-like DNA-binding domain superfamily/Winged helix DNA-binding domain"/>
    <property type="match status" value="1"/>
</dbReference>
<dbReference type="PANTHER" id="PTHR13504:SF38">
    <property type="entry name" value="FIDO DOMAIN-CONTAINING PROTEIN"/>
    <property type="match status" value="1"/>
</dbReference>
<feature type="domain" description="Fido" evidence="3">
    <location>
        <begin position="206"/>
        <end position="339"/>
    </location>
</feature>
<feature type="binding site" evidence="1">
    <location>
        <begin position="285"/>
        <end position="292"/>
    </location>
    <ligand>
        <name>ATP</name>
        <dbReference type="ChEBI" id="CHEBI:30616"/>
    </ligand>
</feature>
<accession>A0A1F5VPL8</accession>
<feature type="site" description="Important for autoinhibition of adenylyltransferase activity" evidence="2">
    <location>
        <position position="156"/>
    </location>
</feature>
<dbReference type="Gene3D" id="1.10.3290.10">
    <property type="entry name" value="Fido-like domain"/>
    <property type="match status" value="1"/>
</dbReference>
<dbReference type="Pfam" id="PF02661">
    <property type="entry name" value="Fic"/>
    <property type="match status" value="1"/>
</dbReference>
<evidence type="ECO:0000313" key="4">
    <source>
        <dbReference type="EMBL" id="OGF65402.1"/>
    </source>
</evidence>
<gene>
    <name evidence="4" type="ORF">A2Z53_01910</name>
</gene>
<sequence length="351" mass="39542">MIKISPKQQQILLIFLRNDSLSSSQVHKFISESGEDLSLVTVKRELAKMASQGLLTVSGKGRSSAYKISAVGRIFSNVDASSYCSGEPDKRYGLDRFNFELLPAIPPEIFAQDELALLEKATDEYRRRTSDLPPAIKKKELERLIIELSWKSSKIEGNTYTLLDTEKLIMENKEAPGHSKNEAVMILNHKYAFTFVHENANKFRELTQTNLEELHKILVKDLSVGTGLRQKPVGVVGSKYQPLDNIYQIKEAVDLLAAAIARMETPYAKALAALCGLGYIQPFEDGNKRTARLMTNALLMAHGASPLSYRSVDEKEYREAMLVFYELNSIIPVKKIFIDQYEFAAKHYAVK</sequence>
<dbReference type="EMBL" id="MFHH01000005">
    <property type="protein sequence ID" value="OGF65402.1"/>
    <property type="molecule type" value="Genomic_DNA"/>
</dbReference>
<dbReference type="AlphaFoldDB" id="A0A1F5VPL8"/>
<dbReference type="InterPro" id="IPR036388">
    <property type="entry name" value="WH-like_DNA-bd_sf"/>
</dbReference>
<evidence type="ECO:0000259" key="3">
    <source>
        <dbReference type="PROSITE" id="PS51459"/>
    </source>
</evidence>
<evidence type="ECO:0000256" key="2">
    <source>
        <dbReference type="PIRSR" id="PIRSR640198-3"/>
    </source>
</evidence>
<dbReference type="SUPFAM" id="SSF140931">
    <property type="entry name" value="Fic-like"/>
    <property type="match status" value="1"/>
</dbReference>
<keyword evidence="1" id="KW-0067">ATP-binding</keyword>
<dbReference type="InterPro" id="IPR003812">
    <property type="entry name" value="Fido"/>
</dbReference>
<comment type="caution">
    <text evidence="4">The sequence shown here is derived from an EMBL/GenBank/DDBJ whole genome shotgun (WGS) entry which is preliminary data.</text>
</comment>
<dbReference type="InterPro" id="IPR036597">
    <property type="entry name" value="Fido-like_dom_sf"/>
</dbReference>
<protein>
    <recommendedName>
        <fullName evidence="3">Fido domain-containing protein</fullName>
    </recommendedName>
</protein>
<dbReference type="InterPro" id="IPR040198">
    <property type="entry name" value="Fido_containing"/>
</dbReference>
<evidence type="ECO:0000313" key="5">
    <source>
        <dbReference type="Proteomes" id="UP000177451"/>
    </source>
</evidence>
<dbReference type="PROSITE" id="PS51459">
    <property type="entry name" value="FIDO"/>
    <property type="match status" value="1"/>
</dbReference>
<dbReference type="SUPFAM" id="SSF46785">
    <property type="entry name" value="Winged helix' DNA-binding domain"/>
    <property type="match status" value="1"/>
</dbReference>
<evidence type="ECO:0000256" key="1">
    <source>
        <dbReference type="PIRSR" id="PIRSR640198-2"/>
    </source>
</evidence>
<dbReference type="InterPro" id="IPR036390">
    <property type="entry name" value="WH_DNA-bd_sf"/>
</dbReference>
<keyword evidence="1" id="KW-0547">Nucleotide-binding</keyword>
<reference evidence="4 5" key="1">
    <citation type="journal article" date="2016" name="Nat. Commun.">
        <title>Thousands of microbial genomes shed light on interconnected biogeochemical processes in an aquifer system.</title>
        <authorList>
            <person name="Anantharaman K."/>
            <person name="Brown C.T."/>
            <person name="Hug L.A."/>
            <person name="Sharon I."/>
            <person name="Castelle C.J."/>
            <person name="Probst A.J."/>
            <person name="Thomas B.C."/>
            <person name="Singh A."/>
            <person name="Wilkins M.J."/>
            <person name="Karaoz U."/>
            <person name="Brodie E.L."/>
            <person name="Williams K.H."/>
            <person name="Hubbard S.S."/>
            <person name="Banfield J.F."/>
        </authorList>
    </citation>
    <scope>NUCLEOTIDE SEQUENCE [LARGE SCALE GENOMIC DNA]</scope>
</reference>
<dbReference type="PANTHER" id="PTHR13504">
    <property type="entry name" value="FIDO DOMAIN-CONTAINING PROTEIN DDB_G0283145"/>
    <property type="match status" value="1"/>
</dbReference>
<name>A0A1F5VPL8_9BACT</name>
<organism evidence="4 5">
    <name type="scientific">Candidatus Giovannonibacteria bacterium RIFCSPHIGHO2_02_42_15</name>
    <dbReference type="NCBI Taxonomy" id="1798329"/>
    <lineage>
        <taxon>Bacteria</taxon>
        <taxon>Candidatus Giovannoniibacteriota</taxon>
    </lineage>
</organism>
<dbReference type="GO" id="GO:0005524">
    <property type="term" value="F:ATP binding"/>
    <property type="evidence" value="ECO:0007669"/>
    <property type="project" value="UniProtKB-KW"/>
</dbReference>
<proteinExistence type="predicted"/>
<dbReference type="Proteomes" id="UP000177451">
    <property type="component" value="Unassembled WGS sequence"/>
</dbReference>